<comment type="caution">
    <text evidence="2">The sequence shown here is derived from an EMBL/GenBank/DDBJ whole genome shotgun (WGS) entry which is preliminary data.</text>
</comment>
<sequence length="223" mass="24402">MSERTIGILGLGIFGTSIVHTLKNYDCQMIAVDNREAHINAVAPYLAQGVIGDITDFDLLEAAGIDTCDAVVISTGTSLEASVLAVMHCKTLGVAEVIAKATSDIAAQVLIKVGADDVITPEKEMGVAVAKQVLFPNTTDFISIDENLSIAEFYPPESWLNHTLIEIPLRQTYQMNLIGYRTEDSQQIKTNLTKDYRFKANERLLAVIDNDRFDQLNGLANLK</sequence>
<evidence type="ECO:0000313" key="3">
    <source>
        <dbReference type="Proteomes" id="UP000522720"/>
    </source>
</evidence>
<dbReference type="SUPFAM" id="SSF51735">
    <property type="entry name" value="NAD(P)-binding Rossmann-fold domains"/>
    <property type="match status" value="1"/>
</dbReference>
<dbReference type="InterPro" id="IPR050721">
    <property type="entry name" value="Trk_Ktr_HKT_K-transport"/>
</dbReference>
<reference evidence="2 3" key="1">
    <citation type="submission" date="2020-04" db="EMBL/GenBank/DDBJ databases">
        <title>MicrobeNet Type strains.</title>
        <authorList>
            <person name="Nicholson A.C."/>
        </authorList>
    </citation>
    <scope>NUCLEOTIDE SEQUENCE [LARGE SCALE GENOMIC DNA]</scope>
    <source>
        <strain evidence="2 3">CCUG 69612</strain>
    </source>
</reference>
<keyword evidence="3" id="KW-1185">Reference proteome</keyword>
<accession>A0A7X6S0Q0</accession>
<dbReference type="Gene3D" id="3.40.50.720">
    <property type="entry name" value="NAD(P)-binding Rossmann-like Domain"/>
    <property type="match status" value="1"/>
</dbReference>
<gene>
    <name evidence="2" type="ORF">HF992_03900</name>
</gene>
<dbReference type="PANTHER" id="PTHR43833:SF7">
    <property type="entry name" value="KTR SYSTEM POTASSIUM UPTAKE PROTEIN C"/>
    <property type="match status" value="1"/>
</dbReference>
<dbReference type="Proteomes" id="UP000522720">
    <property type="component" value="Unassembled WGS sequence"/>
</dbReference>
<evidence type="ECO:0000313" key="2">
    <source>
        <dbReference type="EMBL" id="NKZ19997.1"/>
    </source>
</evidence>
<dbReference type="PANTHER" id="PTHR43833">
    <property type="entry name" value="POTASSIUM CHANNEL PROTEIN 2-RELATED-RELATED"/>
    <property type="match status" value="1"/>
</dbReference>
<dbReference type="InterPro" id="IPR003148">
    <property type="entry name" value="RCK_N"/>
</dbReference>
<dbReference type="SUPFAM" id="SSF116726">
    <property type="entry name" value="TrkA C-terminal domain-like"/>
    <property type="match status" value="1"/>
</dbReference>
<name>A0A7X6S0Q0_9STRE</name>
<feature type="domain" description="RCK N-terminal" evidence="1">
    <location>
        <begin position="3"/>
        <end position="120"/>
    </location>
</feature>
<evidence type="ECO:0000259" key="1">
    <source>
        <dbReference type="PROSITE" id="PS51201"/>
    </source>
</evidence>
<protein>
    <submittedName>
        <fullName evidence="2">TrkA family potassium uptake protein</fullName>
    </submittedName>
</protein>
<organism evidence="2 3">
    <name type="scientific">Streptococcus ovuberis</name>
    <dbReference type="NCBI Taxonomy" id="1936207"/>
    <lineage>
        <taxon>Bacteria</taxon>
        <taxon>Bacillati</taxon>
        <taxon>Bacillota</taxon>
        <taxon>Bacilli</taxon>
        <taxon>Lactobacillales</taxon>
        <taxon>Streptococcaceae</taxon>
        <taxon>Streptococcus</taxon>
    </lineage>
</organism>
<dbReference type="InterPro" id="IPR036721">
    <property type="entry name" value="RCK_C_sf"/>
</dbReference>
<dbReference type="Gene3D" id="3.30.70.1450">
    <property type="entry name" value="Regulator of K+ conductance, C-terminal domain"/>
    <property type="match status" value="1"/>
</dbReference>
<proteinExistence type="predicted"/>
<dbReference type="AlphaFoldDB" id="A0A7X6S0Q0"/>
<dbReference type="Pfam" id="PF02254">
    <property type="entry name" value="TrkA_N"/>
    <property type="match status" value="1"/>
</dbReference>
<dbReference type="GO" id="GO:0006813">
    <property type="term" value="P:potassium ion transport"/>
    <property type="evidence" value="ECO:0007669"/>
    <property type="project" value="InterPro"/>
</dbReference>
<dbReference type="PROSITE" id="PS51201">
    <property type="entry name" value="RCK_N"/>
    <property type="match status" value="1"/>
</dbReference>
<dbReference type="InterPro" id="IPR036291">
    <property type="entry name" value="NAD(P)-bd_dom_sf"/>
</dbReference>
<dbReference type="RefSeq" id="WP_168548750.1">
    <property type="nucleotide sequence ID" value="NZ_JAAXPR010000004.1"/>
</dbReference>
<dbReference type="EMBL" id="JAAXPR010000004">
    <property type="protein sequence ID" value="NKZ19997.1"/>
    <property type="molecule type" value="Genomic_DNA"/>
</dbReference>